<reference evidence="5 6" key="1">
    <citation type="submission" date="2015-07" db="EMBL/GenBank/DDBJ databases">
        <title>Isolation and Genomic Characterization of a Novel Halophilic Metal-Reducing Deltaproteobacterium from the Deep Subsurface.</title>
        <authorList>
            <person name="Badalamenti J.P."/>
            <person name="Summers Z.M."/>
            <person name="Gralnick J.A."/>
            <person name="Bond D.R."/>
        </authorList>
    </citation>
    <scope>NUCLEOTIDE SEQUENCE [LARGE SCALE GENOMIC DNA]</scope>
    <source>
        <strain evidence="5 6">WTL</strain>
    </source>
</reference>
<dbReference type="EMBL" id="CP010802">
    <property type="protein sequence ID" value="ALC16487.1"/>
    <property type="molecule type" value="Genomic_DNA"/>
</dbReference>
<dbReference type="InterPro" id="IPR011990">
    <property type="entry name" value="TPR-like_helical_dom_sf"/>
</dbReference>
<keyword evidence="2 3" id="KW-0802">TPR repeat</keyword>
<gene>
    <name evidence="5" type="ORF">DSOUD_1709</name>
</gene>
<name>A0A0M4DHF7_9BACT</name>
<keyword evidence="1" id="KW-0677">Repeat</keyword>
<dbReference type="SUPFAM" id="SSF48452">
    <property type="entry name" value="TPR-like"/>
    <property type="match status" value="2"/>
</dbReference>
<evidence type="ECO:0000256" key="4">
    <source>
        <dbReference type="SAM" id="MobiDB-lite"/>
    </source>
</evidence>
<dbReference type="KEGG" id="des:DSOUD_1709"/>
<dbReference type="AlphaFoldDB" id="A0A0M4DHF7"/>
<protein>
    <recommendedName>
        <fullName evidence="7">Tetratricopeptide repeat protein</fullName>
    </recommendedName>
</protein>
<evidence type="ECO:0000256" key="1">
    <source>
        <dbReference type="ARBA" id="ARBA00022737"/>
    </source>
</evidence>
<keyword evidence="6" id="KW-1185">Reference proteome</keyword>
<accession>A0A0M4DHF7</accession>
<dbReference type="Pfam" id="PF13432">
    <property type="entry name" value="TPR_16"/>
    <property type="match status" value="1"/>
</dbReference>
<dbReference type="PATRIC" id="fig|1603606.3.peg.1861"/>
<dbReference type="PANTHER" id="PTHR45586:SF1">
    <property type="entry name" value="LIPOPOLYSACCHARIDE ASSEMBLY PROTEIN B"/>
    <property type="match status" value="1"/>
</dbReference>
<evidence type="ECO:0000256" key="2">
    <source>
        <dbReference type="ARBA" id="ARBA00022803"/>
    </source>
</evidence>
<dbReference type="PANTHER" id="PTHR45586">
    <property type="entry name" value="TPR REPEAT-CONTAINING PROTEIN PA4667"/>
    <property type="match status" value="1"/>
</dbReference>
<evidence type="ECO:0000313" key="5">
    <source>
        <dbReference type="EMBL" id="ALC16487.1"/>
    </source>
</evidence>
<dbReference type="STRING" id="1603606.DSOUD_1709"/>
<feature type="region of interest" description="Disordered" evidence="4">
    <location>
        <begin position="600"/>
        <end position="631"/>
    </location>
</feature>
<dbReference type="Proteomes" id="UP000057158">
    <property type="component" value="Chromosome"/>
</dbReference>
<evidence type="ECO:0000313" key="6">
    <source>
        <dbReference type="Proteomes" id="UP000057158"/>
    </source>
</evidence>
<dbReference type="PROSITE" id="PS50005">
    <property type="entry name" value="TPR"/>
    <property type="match status" value="1"/>
</dbReference>
<dbReference type="SMART" id="SM00028">
    <property type="entry name" value="TPR"/>
    <property type="match status" value="6"/>
</dbReference>
<dbReference type="InterPro" id="IPR051012">
    <property type="entry name" value="CellSynth/LPSAsmb/PSIAsmb"/>
</dbReference>
<sequence>MTPLSNKEKFLASAQKNLQKGQVSKAINDYQKVVLADPKDMRNRQKLAELLSRERRIDEAQTEYEAVAKYYTENGFYLKAIAVYKQMQKLEPTRANIYHRLAELNEKQGLVGNALAEYRTLVSYYEKNRMFPEAVNVLQKMRDLEPENLNIRVKVAEGYAQSGNMAQARRDFDDILNDLKAKEDHPRILKLYEILIPLFPKDSGMKTGMAKALIEGNEADKGITLLRSLMKDDPENPQVLAFLAQGYRKKGDFENERLTYHHLLKSAPDDLDLREFYVGACLDGGEYRRALEELEEWKKAFFDGGRARTLKVFYERLKPLVDDRQVMLTLQSVYEATGEGDKLFEVMSSIPGKEGGGPEPVGEALSGAVLEAVIPDAAVEDLEELEEIADLEPAELEDEECLEEFSLEFLEEVEGLTGAPPSQTALDEGIDLELSLELIDEEPGEADEEELEIELEDEAPDAESAVDEIDLELELDIPEPEIETPLEEEESVLELQLDEIVEFDSDNVVDEAEEVSLEIELVSEPPISLTTEDDDFLVLDIQETSAAGELQIDLRAELEEAEFYLQQGLFDDAERVCRGLLASQADLPEVQAKLEEIAARRDETSLEEESSFDLAGEMPSENRGGLMDDSEEETDRFGLDGVIGEFKKGVESQIDADDAESHYNLGIAYKEMGLLDDAVNEFDNAMRNPLRMLDCLTLKGICLIEKGDFEGAEDVFRSAMSRSELSDVDRMGLSFEMGLLYEAWSRPDQSLAQFQAVAEADRSFRDVGEKILALQKVIENEEAKGKRDRVSFV</sequence>
<dbReference type="InterPro" id="IPR019734">
    <property type="entry name" value="TPR_rpt"/>
</dbReference>
<evidence type="ECO:0000256" key="3">
    <source>
        <dbReference type="PROSITE-ProRule" id="PRU00339"/>
    </source>
</evidence>
<evidence type="ECO:0008006" key="7">
    <source>
        <dbReference type="Google" id="ProtNLM"/>
    </source>
</evidence>
<organism evidence="5 6">
    <name type="scientific">Desulfuromonas soudanensis</name>
    <dbReference type="NCBI Taxonomy" id="1603606"/>
    <lineage>
        <taxon>Bacteria</taxon>
        <taxon>Pseudomonadati</taxon>
        <taxon>Thermodesulfobacteriota</taxon>
        <taxon>Desulfuromonadia</taxon>
        <taxon>Desulfuromonadales</taxon>
        <taxon>Desulfuromonadaceae</taxon>
        <taxon>Desulfuromonas</taxon>
    </lineage>
</organism>
<dbReference type="InterPro" id="IPR002885">
    <property type="entry name" value="PPR_rpt"/>
</dbReference>
<proteinExistence type="predicted"/>
<dbReference type="Pfam" id="PF01535">
    <property type="entry name" value="PPR"/>
    <property type="match status" value="1"/>
</dbReference>
<feature type="repeat" description="TPR" evidence="3">
    <location>
        <begin position="659"/>
        <end position="692"/>
    </location>
</feature>
<dbReference type="Gene3D" id="1.25.40.10">
    <property type="entry name" value="Tetratricopeptide repeat domain"/>
    <property type="match status" value="4"/>
</dbReference>